<evidence type="ECO:0000256" key="7">
    <source>
        <dbReference type="ARBA" id="ARBA00023134"/>
    </source>
</evidence>
<evidence type="ECO:0000313" key="10">
    <source>
        <dbReference type="EMBL" id="GAL74558.1"/>
    </source>
</evidence>
<comment type="cofactor">
    <cofactor evidence="1">
        <name>[4Fe-4S] cluster</name>
        <dbReference type="ChEBI" id="CHEBI:49883"/>
    </cofactor>
</comment>
<dbReference type="CDD" id="cd21117">
    <property type="entry name" value="Twitch_MoaA"/>
    <property type="match status" value="1"/>
</dbReference>
<keyword evidence="8" id="KW-0501">Molybdenum cofactor biosynthesis</keyword>
<proteinExistence type="predicted"/>
<gene>
    <name evidence="10" type="ORF">JCM19275_3413</name>
</gene>
<dbReference type="Pfam" id="PF04055">
    <property type="entry name" value="Radical_SAM"/>
    <property type="match status" value="1"/>
</dbReference>
<evidence type="ECO:0000256" key="1">
    <source>
        <dbReference type="ARBA" id="ARBA00001966"/>
    </source>
</evidence>
<dbReference type="GO" id="GO:0046872">
    <property type="term" value="F:metal ion binding"/>
    <property type="evidence" value="ECO:0007669"/>
    <property type="project" value="UniProtKB-KW"/>
</dbReference>
<dbReference type="Gene3D" id="3.20.20.70">
    <property type="entry name" value="Aldolase class I"/>
    <property type="match status" value="1"/>
</dbReference>
<keyword evidence="4" id="KW-0547">Nucleotide-binding</keyword>
<dbReference type="GO" id="GO:0005525">
    <property type="term" value="F:GTP binding"/>
    <property type="evidence" value="ECO:0007669"/>
    <property type="project" value="UniProtKB-KW"/>
</dbReference>
<keyword evidence="6" id="KW-0411">Iron-sulfur</keyword>
<keyword evidence="5" id="KW-0408">Iron</keyword>
<comment type="caution">
    <text evidence="10">The sequence shown here is derived from an EMBL/GenBank/DDBJ whole genome shotgun (WGS) entry which is preliminary data.</text>
</comment>
<organism evidence="10 11">
    <name type="scientific">Nonlabens ulvanivorans</name>
    <name type="common">Persicivirga ulvanivorans</name>
    <dbReference type="NCBI Taxonomy" id="906888"/>
    <lineage>
        <taxon>Bacteria</taxon>
        <taxon>Pseudomonadati</taxon>
        <taxon>Bacteroidota</taxon>
        <taxon>Flavobacteriia</taxon>
        <taxon>Flavobacteriales</taxon>
        <taxon>Flavobacteriaceae</taxon>
        <taxon>Nonlabens</taxon>
    </lineage>
</organism>
<evidence type="ECO:0000256" key="3">
    <source>
        <dbReference type="ARBA" id="ARBA00022723"/>
    </source>
</evidence>
<dbReference type="AlphaFoldDB" id="A0A090WEE0"/>
<dbReference type="InterPro" id="IPR010505">
    <property type="entry name" value="MoaA_twitch"/>
</dbReference>
<dbReference type="GO" id="GO:0006777">
    <property type="term" value="P:Mo-molybdopterin cofactor biosynthetic process"/>
    <property type="evidence" value="ECO:0007669"/>
    <property type="project" value="UniProtKB-KW"/>
</dbReference>
<dbReference type="GO" id="GO:0061798">
    <property type="term" value="F:GTP 3',8'-cyclase activity"/>
    <property type="evidence" value="ECO:0007669"/>
    <property type="project" value="TreeGrafter"/>
</dbReference>
<evidence type="ECO:0000256" key="4">
    <source>
        <dbReference type="ARBA" id="ARBA00022741"/>
    </source>
</evidence>
<evidence type="ECO:0000256" key="8">
    <source>
        <dbReference type="ARBA" id="ARBA00023150"/>
    </source>
</evidence>
<dbReference type="InterPro" id="IPR058240">
    <property type="entry name" value="rSAM_sf"/>
</dbReference>
<dbReference type="PANTHER" id="PTHR22960">
    <property type="entry name" value="MOLYBDOPTERIN COFACTOR SYNTHESIS PROTEIN A"/>
    <property type="match status" value="1"/>
</dbReference>
<dbReference type="InterPro" id="IPR007197">
    <property type="entry name" value="rSAM"/>
</dbReference>
<dbReference type="GO" id="GO:0061799">
    <property type="term" value="F:cyclic pyranopterin monophosphate synthase activity"/>
    <property type="evidence" value="ECO:0007669"/>
    <property type="project" value="TreeGrafter"/>
</dbReference>
<dbReference type="EMBL" id="BBNT01000002">
    <property type="protein sequence ID" value="GAL74558.1"/>
    <property type="molecule type" value="Genomic_DNA"/>
</dbReference>
<dbReference type="SUPFAM" id="SSF102114">
    <property type="entry name" value="Radical SAM enzymes"/>
    <property type="match status" value="1"/>
</dbReference>
<accession>A0A090WEE0</accession>
<evidence type="ECO:0000313" key="11">
    <source>
        <dbReference type="Proteomes" id="UP000029647"/>
    </source>
</evidence>
<reference evidence="10 11" key="1">
    <citation type="journal article" date="2014" name="Genome Announc.">
        <title>Draft Genome Sequences of Marine Flavobacterium Nonlabens Strains NR17, NR24, NR27, NR32, NR33, and Ara13.</title>
        <authorList>
            <person name="Nakanishi M."/>
            <person name="Meirelles P."/>
            <person name="Suzuki R."/>
            <person name="Takatani N."/>
            <person name="Mino S."/>
            <person name="Suda W."/>
            <person name="Oshima K."/>
            <person name="Hattori M."/>
            <person name="Ohkuma M."/>
            <person name="Hosokawa M."/>
            <person name="Miyashita K."/>
            <person name="Thompson F.L."/>
            <person name="Niwa A."/>
            <person name="Sawabe T."/>
            <person name="Sawabe T."/>
        </authorList>
    </citation>
    <scope>NUCLEOTIDE SEQUENCE [LARGE SCALE GENOMIC DNA]</scope>
    <source>
        <strain evidence="11">JCM19275</strain>
    </source>
</reference>
<dbReference type="GO" id="GO:0051539">
    <property type="term" value="F:4 iron, 4 sulfur cluster binding"/>
    <property type="evidence" value="ECO:0007669"/>
    <property type="project" value="UniProtKB-KW"/>
</dbReference>
<evidence type="ECO:0000256" key="6">
    <source>
        <dbReference type="ARBA" id="ARBA00023014"/>
    </source>
</evidence>
<dbReference type="InterPro" id="IPR050105">
    <property type="entry name" value="MoCo_biosynth_MoaA/MoaC"/>
</dbReference>
<keyword evidence="7" id="KW-0342">GTP-binding</keyword>
<evidence type="ECO:0000259" key="9">
    <source>
        <dbReference type="PROSITE" id="PS51918"/>
    </source>
</evidence>
<name>A0A090WEE0_NONUL</name>
<sequence>MQLSITTNAILIDRYIDAFITYGLKDINVSLDSLVPTKFATITKRDQFKKAYDNMNLLIDKGFNVKVNVVLIKDFNEDEIIDFIALTKQLPIIIRFIEFMPFDGNRWDKSKLVTQAEILKRVHLHFGNINCVPLENETNFTARNFKIKGFKGVFGIISSVSNPFCDSCNRIRLTANGKLKNCLFSNGEMDLLSRFRESVPIEPYIKLAIGKKKKVRSGMETMQQLENPKIHSKNRSMITIGG</sequence>
<dbReference type="PROSITE" id="PS51918">
    <property type="entry name" value="RADICAL_SAM"/>
    <property type="match status" value="1"/>
</dbReference>
<dbReference type="CDD" id="cd01335">
    <property type="entry name" value="Radical_SAM"/>
    <property type="match status" value="1"/>
</dbReference>
<dbReference type="PANTHER" id="PTHR22960:SF0">
    <property type="entry name" value="MOLYBDENUM COFACTOR BIOSYNTHESIS PROTEIN 1"/>
    <property type="match status" value="1"/>
</dbReference>
<dbReference type="Pfam" id="PF06463">
    <property type="entry name" value="Mob_synth_C"/>
    <property type="match status" value="1"/>
</dbReference>
<evidence type="ECO:0000256" key="5">
    <source>
        <dbReference type="ARBA" id="ARBA00023004"/>
    </source>
</evidence>
<dbReference type="InterPro" id="IPR013785">
    <property type="entry name" value="Aldolase_TIM"/>
</dbReference>
<keyword evidence="2" id="KW-0949">S-adenosyl-L-methionine</keyword>
<evidence type="ECO:0000256" key="2">
    <source>
        <dbReference type="ARBA" id="ARBA00022691"/>
    </source>
</evidence>
<keyword evidence="3" id="KW-0479">Metal-binding</keyword>
<dbReference type="Proteomes" id="UP000029647">
    <property type="component" value="Unassembled WGS sequence"/>
</dbReference>
<protein>
    <submittedName>
        <fullName evidence="10">Molybdenum cofactor biosynthesis protein MoaA</fullName>
    </submittedName>
</protein>
<feature type="domain" description="Radical SAM core" evidence="9">
    <location>
        <begin position="1"/>
        <end position="130"/>
    </location>
</feature>